<protein>
    <submittedName>
        <fullName evidence="2">Uncharacterized protein</fullName>
    </submittedName>
</protein>
<dbReference type="Proteomes" id="UP000326509">
    <property type="component" value="Unassembled WGS sequence"/>
</dbReference>
<dbReference type="RefSeq" id="WP_151672700.1">
    <property type="nucleotide sequence ID" value="NZ_BKCG01000001.1"/>
</dbReference>
<comment type="caution">
    <text evidence="2">The sequence shown here is derived from an EMBL/GenBank/DDBJ whole genome shotgun (WGS) entry which is preliminary data.</text>
</comment>
<dbReference type="EMBL" id="BKCG01000001">
    <property type="protein sequence ID" value="GER58634.1"/>
    <property type="molecule type" value="Genomic_DNA"/>
</dbReference>
<reference evidence="2 3" key="1">
    <citation type="submission" date="2019-08" db="EMBL/GenBank/DDBJ databases">
        <title>Draft genome sequence of Ulvibacter marinus type strain NBRC 109484.</title>
        <authorList>
            <person name="Kawano K."/>
            <person name="Ushijima N."/>
            <person name="Kihara M."/>
            <person name="Itoh H."/>
        </authorList>
    </citation>
    <scope>NUCLEOTIDE SEQUENCE [LARGE SCALE GENOMIC DNA]</scope>
    <source>
        <strain evidence="2 3">NBRC 109484</strain>
    </source>
</reference>
<evidence type="ECO:0000313" key="3">
    <source>
        <dbReference type="Proteomes" id="UP000326509"/>
    </source>
</evidence>
<feature type="chain" id="PRO_5023856950" evidence="1">
    <location>
        <begin position="26"/>
        <end position="108"/>
    </location>
</feature>
<keyword evidence="1" id="KW-0732">Signal</keyword>
<dbReference type="PROSITE" id="PS51257">
    <property type="entry name" value="PROKAR_LIPOPROTEIN"/>
    <property type="match status" value="1"/>
</dbReference>
<dbReference type="AlphaFoldDB" id="A0A5J4IV11"/>
<accession>A0A5J4IV11</accession>
<gene>
    <name evidence="2" type="ORF">ULMA_07420</name>
</gene>
<name>A0A5J4IV11_9FLAO</name>
<proteinExistence type="predicted"/>
<organism evidence="2 3">
    <name type="scientific">Patiriisocius marinus</name>
    <dbReference type="NCBI Taxonomy" id="1397112"/>
    <lineage>
        <taxon>Bacteria</taxon>
        <taxon>Pseudomonadati</taxon>
        <taxon>Bacteroidota</taxon>
        <taxon>Flavobacteriia</taxon>
        <taxon>Flavobacteriales</taxon>
        <taxon>Flavobacteriaceae</taxon>
        <taxon>Patiriisocius</taxon>
    </lineage>
</organism>
<sequence>MKKLYLPLILLCLLSVFLLSCQSHDDNSDIAINEPLYLVLDTNKALRNQEVNFSLISEENADFTSQAKFFVDGNLISNTTFSSATEGTHEVYATYNLGGLKRLQLLKN</sequence>
<feature type="signal peptide" evidence="1">
    <location>
        <begin position="1"/>
        <end position="25"/>
    </location>
</feature>
<evidence type="ECO:0000256" key="1">
    <source>
        <dbReference type="SAM" id="SignalP"/>
    </source>
</evidence>
<keyword evidence="3" id="KW-1185">Reference proteome</keyword>
<evidence type="ECO:0000313" key="2">
    <source>
        <dbReference type="EMBL" id="GER58634.1"/>
    </source>
</evidence>